<evidence type="ECO:0000256" key="1">
    <source>
        <dbReference type="ARBA" id="ARBA00005417"/>
    </source>
</evidence>
<evidence type="ECO:0000259" key="5">
    <source>
        <dbReference type="PROSITE" id="PS50893"/>
    </source>
</evidence>
<evidence type="ECO:0000313" key="7">
    <source>
        <dbReference type="Proteomes" id="UP000198828"/>
    </source>
</evidence>
<dbReference type="Pfam" id="PF00005">
    <property type="entry name" value="ABC_tran"/>
    <property type="match status" value="1"/>
</dbReference>
<organism evidence="6 7">
    <name type="scientific">Tepidimicrobium xylanilyticum</name>
    <dbReference type="NCBI Taxonomy" id="1123352"/>
    <lineage>
        <taxon>Bacteria</taxon>
        <taxon>Bacillati</taxon>
        <taxon>Bacillota</taxon>
        <taxon>Tissierellia</taxon>
        <taxon>Tissierellales</taxon>
        <taxon>Tepidimicrobiaceae</taxon>
        <taxon>Tepidimicrobium</taxon>
    </lineage>
</organism>
<sequence>MKNDAFITIDNVSMWYPAKKGITLTSKEKQHVKAVDGVSFMMEKGEILGVIGESGCGKSTLGRILARLEEPTGGDIYIEGESTSSLIKKDPKAFRRLVQIVFQNPYDSFTPRDTIEKILTRPLNIHSIGKNMEERRKIILDALEAGGLHPAEEIARRYPHELSGGQLQRISILRAMLMEPKFVIADEPVSMLDVSVRAEIINMLLRLSKERDAAVIFISHDISLTRYISDKVAVMYLGRVVEYGEADEVINNPKHPYTQALISNCGSIDPDEVVDKIRVEGEPPTPINPGPGCYFAPRCFKASDECFKAYPATYDLGDGHKVACDKLF</sequence>
<evidence type="ECO:0000256" key="2">
    <source>
        <dbReference type="ARBA" id="ARBA00022448"/>
    </source>
</evidence>
<dbReference type="SMART" id="SM00382">
    <property type="entry name" value="AAA"/>
    <property type="match status" value="1"/>
</dbReference>
<comment type="similarity">
    <text evidence="1">Belongs to the ABC transporter superfamily.</text>
</comment>
<evidence type="ECO:0000313" key="6">
    <source>
        <dbReference type="EMBL" id="SDW00582.1"/>
    </source>
</evidence>
<evidence type="ECO:0000256" key="4">
    <source>
        <dbReference type="ARBA" id="ARBA00022840"/>
    </source>
</evidence>
<feature type="domain" description="ABC transporter" evidence="5">
    <location>
        <begin position="7"/>
        <end position="262"/>
    </location>
</feature>
<name>A0A1H2Q0D9_9FIRM</name>
<dbReference type="NCBIfam" id="TIGR01727">
    <property type="entry name" value="oligo_HPY"/>
    <property type="match status" value="1"/>
</dbReference>
<dbReference type="GO" id="GO:0015833">
    <property type="term" value="P:peptide transport"/>
    <property type="evidence" value="ECO:0007669"/>
    <property type="project" value="InterPro"/>
</dbReference>
<dbReference type="Pfam" id="PF08352">
    <property type="entry name" value="oligo_HPY"/>
    <property type="match status" value="1"/>
</dbReference>
<keyword evidence="2" id="KW-0813">Transport</keyword>
<dbReference type="PROSITE" id="PS00211">
    <property type="entry name" value="ABC_TRANSPORTER_1"/>
    <property type="match status" value="1"/>
</dbReference>
<dbReference type="EMBL" id="FNNG01000001">
    <property type="protein sequence ID" value="SDW00582.1"/>
    <property type="molecule type" value="Genomic_DNA"/>
</dbReference>
<dbReference type="PROSITE" id="PS50893">
    <property type="entry name" value="ABC_TRANSPORTER_2"/>
    <property type="match status" value="1"/>
</dbReference>
<keyword evidence="4 6" id="KW-0067">ATP-binding</keyword>
<accession>A0A1H2Q0D9</accession>
<dbReference type="PANTHER" id="PTHR43776:SF8">
    <property type="entry name" value="ABC TRANSPORTER, ATP-BINDING PROTEIN"/>
    <property type="match status" value="1"/>
</dbReference>
<dbReference type="PANTHER" id="PTHR43776">
    <property type="entry name" value="TRANSPORT ATP-BINDING PROTEIN"/>
    <property type="match status" value="1"/>
</dbReference>
<dbReference type="InterPro" id="IPR027417">
    <property type="entry name" value="P-loop_NTPase"/>
</dbReference>
<dbReference type="InterPro" id="IPR013563">
    <property type="entry name" value="Oligopep_ABC_C"/>
</dbReference>
<dbReference type="RefSeq" id="WP_093749631.1">
    <property type="nucleotide sequence ID" value="NZ_FNNG01000001.1"/>
</dbReference>
<proteinExistence type="inferred from homology"/>
<dbReference type="AlphaFoldDB" id="A0A1H2Q0D9"/>
<protein>
    <submittedName>
        <fullName evidence="6">Peptide/nickel transport system ATP-binding protein</fullName>
    </submittedName>
</protein>
<dbReference type="GO" id="GO:0055085">
    <property type="term" value="P:transmembrane transport"/>
    <property type="evidence" value="ECO:0007669"/>
    <property type="project" value="UniProtKB-ARBA"/>
</dbReference>
<keyword evidence="7" id="KW-1185">Reference proteome</keyword>
<reference evidence="6 7" key="1">
    <citation type="submission" date="2016-10" db="EMBL/GenBank/DDBJ databases">
        <authorList>
            <person name="de Groot N.N."/>
        </authorList>
    </citation>
    <scope>NUCLEOTIDE SEQUENCE [LARGE SCALE GENOMIC DNA]</scope>
    <source>
        <strain evidence="6 7">DSM 23310</strain>
    </source>
</reference>
<evidence type="ECO:0000256" key="3">
    <source>
        <dbReference type="ARBA" id="ARBA00022741"/>
    </source>
</evidence>
<dbReference type="Proteomes" id="UP000198828">
    <property type="component" value="Unassembled WGS sequence"/>
</dbReference>
<dbReference type="CDD" id="cd03257">
    <property type="entry name" value="ABC_NikE_OppD_transporters"/>
    <property type="match status" value="1"/>
</dbReference>
<dbReference type="GO" id="GO:0016887">
    <property type="term" value="F:ATP hydrolysis activity"/>
    <property type="evidence" value="ECO:0007669"/>
    <property type="project" value="InterPro"/>
</dbReference>
<dbReference type="InterPro" id="IPR050319">
    <property type="entry name" value="ABC_transp_ATP-bind"/>
</dbReference>
<dbReference type="GO" id="GO:0005524">
    <property type="term" value="F:ATP binding"/>
    <property type="evidence" value="ECO:0007669"/>
    <property type="project" value="UniProtKB-KW"/>
</dbReference>
<dbReference type="InterPro" id="IPR017871">
    <property type="entry name" value="ABC_transporter-like_CS"/>
</dbReference>
<keyword evidence="3" id="KW-0547">Nucleotide-binding</keyword>
<dbReference type="FunFam" id="3.40.50.300:FF:000016">
    <property type="entry name" value="Oligopeptide ABC transporter ATP-binding component"/>
    <property type="match status" value="1"/>
</dbReference>
<dbReference type="InterPro" id="IPR003593">
    <property type="entry name" value="AAA+_ATPase"/>
</dbReference>
<dbReference type="Gene3D" id="3.40.50.300">
    <property type="entry name" value="P-loop containing nucleotide triphosphate hydrolases"/>
    <property type="match status" value="1"/>
</dbReference>
<dbReference type="SUPFAM" id="SSF52540">
    <property type="entry name" value="P-loop containing nucleoside triphosphate hydrolases"/>
    <property type="match status" value="1"/>
</dbReference>
<gene>
    <name evidence="6" type="ORF">SAMN05660923_00015</name>
</gene>
<dbReference type="InterPro" id="IPR003439">
    <property type="entry name" value="ABC_transporter-like_ATP-bd"/>
</dbReference>
<dbReference type="OrthoDB" id="9806285at2"/>